<name>A0A917K983_9PSEU</name>
<organism evidence="1 2">
    <name type="scientific">Saccharopolyspora thermophila</name>
    <dbReference type="NCBI Taxonomy" id="89367"/>
    <lineage>
        <taxon>Bacteria</taxon>
        <taxon>Bacillati</taxon>
        <taxon>Actinomycetota</taxon>
        <taxon>Actinomycetes</taxon>
        <taxon>Pseudonocardiales</taxon>
        <taxon>Pseudonocardiaceae</taxon>
        <taxon>Saccharopolyspora</taxon>
    </lineage>
</organism>
<reference evidence="1 2" key="1">
    <citation type="journal article" date="2014" name="Int. J. Syst. Evol. Microbiol.">
        <title>Complete genome sequence of Corynebacterium casei LMG S-19264T (=DSM 44701T), isolated from a smear-ripened cheese.</title>
        <authorList>
            <consortium name="US DOE Joint Genome Institute (JGI-PGF)"/>
            <person name="Walter F."/>
            <person name="Albersmeier A."/>
            <person name="Kalinowski J."/>
            <person name="Ruckert C."/>
        </authorList>
    </citation>
    <scope>NUCLEOTIDE SEQUENCE [LARGE SCALE GENOMIC DNA]</scope>
    <source>
        <strain evidence="1 2">CGMCC 4.7206</strain>
    </source>
</reference>
<comment type="caution">
    <text evidence="1">The sequence shown here is derived from an EMBL/GenBank/DDBJ whole genome shotgun (WGS) entry which is preliminary data.</text>
</comment>
<evidence type="ECO:0000313" key="2">
    <source>
        <dbReference type="Proteomes" id="UP000597989"/>
    </source>
</evidence>
<protein>
    <submittedName>
        <fullName evidence="1">Uncharacterized protein</fullName>
    </submittedName>
</protein>
<accession>A0A917K983</accession>
<proteinExistence type="predicted"/>
<evidence type="ECO:0000313" key="1">
    <source>
        <dbReference type="EMBL" id="GGJ04471.1"/>
    </source>
</evidence>
<dbReference type="EMBL" id="BMMT01000022">
    <property type="protein sequence ID" value="GGJ04471.1"/>
    <property type="molecule type" value="Genomic_DNA"/>
</dbReference>
<dbReference type="Proteomes" id="UP000597989">
    <property type="component" value="Unassembled WGS sequence"/>
</dbReference>
<dbReference type="AlphaFoldDB" id="A0A917K983"/>
<gene>
    <name evidence="1" type="ORF">GCM10011581_46790</name>
</gene>
<sequence>MAAPCRRGVVPVVVSLSGATGGEEGTQVTEEIRAELAATVMTVSVAEGDLVREGGRSSRERDR</sequence>